<keyword evidence="1" id="KW-0472">Membrane</keyword>
<dbReference type="EMBL" id="GG657883">
    <property type="protein sequence ID" value="EEF81255.1"/>
    <property type="molecule type" value="Genomic_DNA"/>
</dbReference>
<reference evidence="2 3" key="1">
    <citation type="journal article" date="2011" name="J. Bacteriol.">
        <title>Draft genome sequence of the chemolithoheterotrophic, halophilic methylotroph Methylophaga thiooxydans DMS010.</title>
        <authorList>
            <person name="Boden R."/>
            <person name="Ferriera S."/>
            <person name="Johnson J."/>
            <person name="Kelly D.P."/>
            <person name="Murrell J.C."/>
            <person name="Schafer H."/>
        </authorList>
    </citation>
    <scope>NUCLEOTIDE SEQUENCE [LARGE SCALE GENOMIC DNA]</scope>
    <source>
        <strain evidence="2 3">DMS010</strain>
    </source>
</reference>
<dbReference type="Proteomes" id="UP000004679">
    <property type="component" value="Unassembled WGS sequence"/>
</dbReference>
<dbReference type="AlphaFoldDB" id="C0N251"/>
<feature type="transmembrane region" description="Helical" evidence="1">
    <location>
        <begin position="16"/>
        <end position="32"/>
    </location>
</feature>
<protein>
    <recommendedName>
        <fullName evidence="4">RING-type E3 ubiquitin transferase</fullName>
    </recommendedName>
</protein>
<accession>C0N251</accession>
<keyword evidence="3" id="KW-1185">Reference proteome</keyword>
<name>C0N251_9GAMM</name>
<evidence type="ECO:0000256" key="1">
    <source>
        <dbReference type="SAM" id="Phobius"/>
    </source>
</evidence>
<gene>
    <name evidence="2" type="ORF">MDMS009_247</name>
</gene>
<evidence type="ECO:0000313" key="2">
    <source>
        <dbReference type="EMBL" id="EEF81255.1"/>
    </source>
</evidence>
<sequence length="298" mass="34496">MARVASELKQLSDVEFWIGFSVVFVIAAYAFWRMVCWFQHSKLIENTPTARIRSAPQGYIELIGEAKLMDGPPIVSPLSGTRCTWYEYKIEEKVREYDGKGHFRSRWRLVKEHISEEIFLLADDSAECVIDPDEATVITRDKRVWHNHAIAPPRRYTERTILEGEPVYALGLFKTVASVEDNTIRKQVSLKLREWKNDPNQLLQRYDTDRDAEISAKEWQKAQSDATLAVKRDIGQRAKMKQLSMLRVSPHKSQPYILSTVPEHKLVSRYQRRAVLAMVGFMSLGAMLVWAINQRLVM</sequence>
<dbReference type="HOGENOM" id="CLU_080155_0_0_6"/>
<evidence type="ECO:0000313" key="3">
    <source>
        <dbReference type="Proteomes" id="UP000004679"/>
    </source>
</evidence>
<organism evidence="2 3">
    <name type="scientific">Methylophaga thiooxydans DMS010</name>
    <dbReference type="NCBI Taxonomy" id="637616"/>
    <lineage>
        <taxon>Bacteria</taxon>
        <taxon>Pseudomonadati</taxon>
        <taxon>Pseudomonadota</taxon>
        <taxon>Gammaproteobacteria</taxon>
        <taxon>Thiotrichales</taxon>
        <taxon>Piscirickettsiaceae</taxon>
        <taxon>Methylophaga</taxon>
    </lineage>
</organism>
<keyword evidence="1" id="KW-1133">Transmembrane helix</keyword>
<proteinExistence type="predicted"/>
<feature type="transmembrane region" description="Helical" evidence="1">
    <location>
        <begin position="274"/>
        <end position="292"/>
    </location>
</feature>
<keyword evidence="1" id="KW-0812">Transmembrane</keyword>
<evidence type="ECO:0008006" key="4">
    <source>
        <dbReference type="Google" id="ProtNLM"/>
    </source>
</evidence>